<feature type="transmembrane region" description="Helical" evidence="1">
    <location>
        <begin position="350"/>
        <end position="375"/>
    </location>
</feature>
<keyword evidence="1" id="KW-0812">Transmembrane</keyword>
<comment type="caution">
    <text evidence="3">The sequence shown here is derived from an EMBL/GenBank/DDBJ whole genome shotgun (WGS) entry which is preliminary data.</text>
</comment>
<feature type="transmembrane region" description="Helical" evidence="1">
    <location>
        <begin position="496"/>
        <end position="514"/>
    </location>
</feature>
<reference evidence="3 4" key="1">
    <citation type="submission" date="2020-05" db="EMBL/GenBank/DDBJ databases">
        <title>Parvularcula mediterraneae sp. nov., isolated from polypropylene straw from shallow seawater of the seashore of Laganas in Zakynthos island, Greece.</title>
        <authorList>
            <person name="Szabo I."/>
            <person name="Al-Omari J."/>
            <person name="Rado J."/>
            <person name="Szerdahelyi G.S."/>
        </authorList>
    </citation>
    <scope>NUCLEOTIDE SEQUENCE [LARGE SCALE GENOMIC DNA]</scope>
    <source>
        <strain evidence="3 4">ZS-1/3</strain>
    </source>
</reference>
<dbReference type="AlphaFoldDB" id="A0A7Y3W5X1"/>
<accession>A0A7Y3W5X1</accession>
<proteinExistence type="predicted"/>
<dbReference type="GO" id="GO:0006508">
    <property type="term" value="P:proteolysis"/>
    <property type="evidence" value="ECO:0007669"/>
    <property type="project" value="InterPro"/>
</dbReference>
<dbReference type="InterPro" id="IPR007484">
    <property type="entry name" value="Peptidase_M28"/>
</dbReference>
<name>A0A7Y3W5X1_9PROT</name>
<evidence type="ECO:0000313" key="3">
    <source>
        <dbReference type="EMBL" id="NNU17195.1"/>
    </source>
</evidence>
<feature type="transmembrane region" description="Helical" evidence="1">
    <location>
        <begin position="442"/>
        <end position="459"/>
    </location>
</feature>
<keyword evidence="4" id="KW-1185">Reference proteome</keyword>
<dbReference type="GO" id="GO:0008235">
    <property type="term" value="F:metalloexopeptidase activity"/>
    <property type="evidence" value="ECO:0007669"/>
    <property type="project" value="InterPro"/>
</dbReference>
<gene>
    <name evidence="3" type="ORF">HK107_12760</name>
</gene>
<organism evidence="3 4">
    <name type="scientific">Parvularcula mediterranea</name>
    <dbReference type="NCBI Taxonomy" id="2732508"/>
    <lineage>
        <taxon>Bacteria</taxon>
        <taxon>Pseudomonadati</taxon>
        <taxon>Pseudomonadota</taxon>
        <taxon>Alphaproteobacteria</taxon>
        <taxon>Parvularculales</taxon>
        <taxon>Parvularculaceae</taxon>
        <taxon>Parvularcula</taxon>
    </lineage>
</organism>
<dbReference type="Gene3D" id="3.40.630.10">
    <property type="entry name" value="Zn peptidases"/>
    <property type="match status" value="1"/>
</dbReference>
<evidence type="ECO:0000256" key="1">
    <source>
        <dbReference type="SAM" id="Phobius"/>
    </source>
</evidence>
<evidence type="ECO:0000313" key="4">
    <source>
        <dbReference type="Proteomes" id="UP000536835"/>
    </source>
</evidence>
<dbReference type="Proteomes" id="UP000536835">
    <property type="component" value="Unassembled WGS sequence"/>
</dbReference>
<feature type="transmembrane region" description="Helical" evidence="1">
    <location>
        <begin position="521"/>
        <end position="543"/>
    </location>
</feature>
<dbReference type="EMBL" id="JABFCX010000003">
    <property type="protein sequence ID" value="NNU17195.1"/>
    <property type="molecule type" value="Genomic_DNA"/>
</dbReference>
<dbReference type="RefSeq" id="WP_173200385.1">
    <property type="nucleotide sequence ID" value="NZ_JABFCX010000003.1"/>
</dbReference>
<dbReference type="PANTHER" id="PTHR12147">
    <property type="entry name" value="METALLOPEPTIDASE M28 FAMILY MEMBER"/>
    <property type="match status" value="1"/>
</dbReference>
<feature type="domain" description="Peptidase M28" evidence="2">
    <location>
        <begin position="101"/>
        <end position="284"/>
    </location>
</feature>
<feature type="transmembrane region" description="Helical" evidence="1">
    <location>
        <begin position="319"/>
        <end position="338"/>
    </location>
</feature>
<keyword evidence="1" id="KW-1133">Transmembrane helix</keyword>
<keyword evidence="1" id="KW-0472">Membrane</keyword>
<dbReference type="SUPFAM" id="SSF53187">
    <property type="entry name" value="Zn-dependent exopeptidases"/>
    <property type="match status" value="1"/>
</dbReference>
<sequence length="728" mass="76512">MGRIILPLAGLLVLAFLVLTEGMLNPPSPGSADFDTAGAKARLARVIGTEGTPHTVDTEEADAVRARLIEEIKALGYTPRVTDNMACRNGEGWARCARVRNVVFRAGPDGGGAALLSAHYDSVPTGPGAGDAGIGVAALLEIAEQLKGRDLERPVIFLLNEGEEVGLLGAVDFVKNDPDRDDVAFVINMEARGSHGPVMMFQTSSPNAPAVNLFAGQGGFRVSNSVMTDVYEMMPNDTDLTVFLPKGYAGINLAILAGVENYHTSTDNLDVLSERSIAHMGTLATGALEAYLADGLEGSGSKLLFTDILGRGFVTMSPMVGFALIGLGLVAFGYVALWPRGERIVHGLRIEAVPVLAVAAALLAAIVVAFVLKLVRAETSFWIANPVGFRLALYGGALLGCVAALGILPRDTDPIRRGAAGWLFFSLCGAILSYVIGGAGILFAVPLIAGLLALGVAAWKPEIGKWALVGSAAFAVMVWAPMLQMLEWTFSFSPSWVTPVMASVLITLVLMPLAERGVLKMALGTAGGAAFVGMIAAALLPAYTLERPAHLNLTHVTAEGASFVTLYTNDDPAERLAPLSFERGDVPGYGSGLLRAPVDLRTGPEAQVTSGPDGGLVLRTAGADETLLRIPSDAGVTAMTFMGQRFERSEPGGFSFTCIGRACDSAAFEVETNGEAQEWQLFHTVYGLPPEYAAMADALPKTHLPVHRGHRTRTVSLQTVPAEAPSLP</sequence>
<dbReference type="Pfam" id="PF04389">
    <property type="entry name" value="Peptidase_M28"/>
    <property type="match status" value="1"/>
</dbReference>
<protein>
    <submittedName>
        <fullName evidence="3">M28 family peptidase</fullName>
    </submittedName>
</protein>
<feature type="transmembrane region" description="Helical" evidence="1">
    <location>
        <begin position="466"/>
        <end position="484"/>
    </location>
</feature>
<dbReference type="PANTHER" id="PTHR12147:SF26">
    <property type="entry name" value="PEPTIDASE M28 DOMAIN-CONTAINING PROTEIN"/>
    <property type="match status" value="1"/>
</dbReference>
<feature type="transmembrane region" description="Helical" evidence="1">
    <location>
        <begin position="387"/>
        <end position="407"/>
    </location>
</feature>
<feature type="transmembrane region" description="Helical" evidence="1">
    <location>
        <begin position="419"/>
        <end position="436"/>
    </location>
</feature>
<evidence type="ECO:0000259" key="2">
    <source>
        <dbReference type="Pfam" id="PF04389"/>
    </source>
</evidence>
<dbReference type="InterPro" id="IPR045175">
    <property type="entry name" value="M28_fam"/>
</dbReference>